<dbReference type="OrthoDB" id="1680202at2"/>
<dbReference type="AlphaFoldDB" id="G0J7H4"/>
<protein>
    <recommendedName>
        <fullName evidence="1">Haem-binding uptake Tiki superfamily ChaN domain-containing protein</fullName>
    </recommendedName>
</protein>
<evidence type="ECO:0000259" key="1">
    <source>
        <dbReference type="Pfam" id="PF04187"/>
    </source>
</evidence>
<dbReference type="KEGG" id="cmr:Cycma_4944"/>
<dbReference type="Proteomes" id="UP000001635">
    <property type="component" value="Chromosome"/>
</dbReference>
<dbReference type="STRING" id="880070.Cycma_4944"/>
<dbReference type="HOGENOM" id="CLU_035488_0_0_10"/>
<name>G0J7H4_CYCMS</name>
<dbReference type="InterPro" id="IPR007314">
    <property type="entry name" value="Cofac_haem-bd_dom"/>
</dbReference>
<proteinExistence type="predicted"/>
<sequence>MCFSITSLLFILLQVNLSHFPLKKESYSIIETETGDTLSLTSLVDKLTDAEVIIFGEEHNDSVGHVLQYELYKGLLEKYSSITLSMEMFERDVQLVMDEYLEGLITEKKLLEEGKVWSNYSAYAPLVNLAKEKKQQVIAANVPGRYANMVSRKGLASLNQLQRKARHLFAKIKTPEPEDPYLLKFNKAMGAHAHRMGQSVFHAQLLRDATMAESIFKNWRKDKKTKILHLTGRFHSDERLGTVAELKRMKPRLRVKTISCFVNDEKVPKEMELADFIILTKQLNPK</sequence>
<accession>G0J7H4</accession>
<dbReference type="SUPFAM" id="SSF159501">
    <property type="entry name" value="EreA/ChaN-like"/>
    <property type="match status" value="1"/>
</dbReference>
<dbReference type="Gene3D" id="3.40.50.11550">
    <property type="match status" value="1"/>
</dbReference>
<reference evidence="3" key="1">
    <citation type="submission" date="2011-07" db="EMBL/GenBank/DDBJ databases">
        <title>The complete genome of Cyclobacterium marinum DSM 745.</title>
        <authorList>
            <person name="Lucas S."/>
            <person name="Han J."/>
            <person name="Lapidus A."/>
            <person name="Bruce D."/>
            <person name="Goodwin L."/>
            <person name="Pitluck S."/>
            <person name="Peters L."/>
            <person name="Kyrpides N."/>
            <person name="Mavromatis K."/>
            <person name="Ivanova N."/>
            <person name="Ovchinnikova G."/>
            <person name="Chertkov O."/>
            <person name="Detter J.C."/>
            <person name="Tapia R."/>
            <person name="Han C."/>
            <person name="Land M."/>
            <person name="Hauser L."/>
            <person name="Markowitz V."/>
            <person name="Cheng J.-F."/>
            <person name="Hugenholtz P."/>
            <person name="Woyke T."/>
            <person name="Wu D."/>
            <person name="Tindall B."/>
            <person name="Schuetze A."/>
            <person name="Brambilla E."/>
            <person name="Klenk H.-P."/>
            <person name="Eisen J.A."/>
        </authorList>
    </citation>
    <scope>NUCLEOTIDE SEQUENCE [LARGE SCALE GENOMIC DNA]</scope>
    <source>
        <strain evidence="3">ATCC 25205 / DSM 745 / LMG 13164 / NCIMB 1802</strain>
    </source>
</reference>
<dbReference type="RefSeq" id="WP_014022908.1">
    <property type="nucleotide sequence ID" value="NC_015914.1"/>
</dbReference>
<dbReference type="CDD" id="cd14727">
    <property type="entry name" value="ChanN-like"/>
    <property type="match status" value="1"/>
</dbReference>
<dbReference type="PIRSF" id="PIRSF020419">
    <property type="entry name" value="Fe_uptake_reg_CjrA_prd"/>
    <property type="match status" value="1"/>
</dbReference>
<gene>
    <name evidence="2" type="ordered locus">Cycma_4944</name>
</gene>
<dbReference type="eggNOG" id="COG3016">
    <property type="taxonomic scope" value="Bacteria"/>
</dbReference>
<dbReference type="EMBL" id="CP002955">
    <property type="protein sequence ID" value="AEL28628.1"/>
    <property type="molecule type" value="Genomic_DNA"/>
</dbReference>
<keyword evidence="3" id="KW-1185">Reference proteome</keyword>
<evidence type="ECO:0000313" key="2">
    <source>
        <dbReference type="EMBL" id="AEL28628.1"/>
    </source>
</evidence>
<feature type="domain" description="Haem-binding uptake Tiki superfamily ChaN" evidence="1">
    <location>
        <begin position="43"/>
        <end position="246"/>
    </location>
</feature>
<organism evidence="2 3">
    <name type="scientific">Cyclobacterium marinum (strain ATCC 25205 / DSM 745 / LMG 13164 / NCIMB 1802)</name>
    <name type="common">Flectobacillus marinus</name>
    <dbReference type="NCBI Taxonomy" id="880070"/>
    <lineage>
        <taxon>Bacteria</taxon>
        <taxon>Pseudomonadati</taxon>
        <taxon>Bacteroidota</taxon>
        <taxon>Cytophagia</taxon>
        <taxon>Cytophagales</taxon>
        <taxon>Cyclobacteriaceae</taxon>
        <taxon>Cyclobacterium</taxon>
    </lineage>
</organism>
<evidence type="ECO:0000313" key="3">
    <source>
        <dbReference type="Proteomes" id="UP000001635"/>
    </source>
</evidence>
<dbReference type="InterPro" id="IPR016773">
    <property type="entry name" value="Fe3_uptake_reg_CjrA_prd"/>
</dbReference>
<dbReference type="Pfam" id="PF04187">
    <property type="entry name" value="Cofac_haem_bdg"/>
    <property type="match status" value="1"/>
</dbReference>